<feature type="domain" description="Tyr recombinase" evidence="5">
    <location>
        <begin position="171"/>
        <end position="373"/>
    </location>
</feature>
<sequence>MIKKIADNNYSVYVSLGYNPLTKSYERFRRQGIATRSEAENIETEALNQKRGKKLLTKSKFSINDIATSYFTNYSHQNKANYIKLQKGYLKNHINPFFRDTNIKDLQLKDIQLFQQKMLQKENKQTKKKLDSKTINKVFIFLSQIFDVAVKENVIPYSPTEHIQKLREEKKEMNFWTLQEYKDFISRIREDEPHIKIFFQTDYFTGARGGEMISLKWNQHFNEHTKEIFIEKTSYVEKKEVITTGVKTKSSLRRVTLNQKLFEALLEWKKKQKIILENLGVDYKENEIYIFQYSELSPRRDYFYRQIKKICNRGDVPMQNIRLHDFRHSHVAYIIDKGEEPVLIKERLGHASITTTIDTYGHLYPNKQKETSDKFDSDF</sequence>
<evidence type="ECO:0000313" key="6">
    <source>
        <dbReference type="EMBL" id="MDZ5759782.1"/>
    </source>
</evidence>
<keyword evidence="4" id="KW-0233">DNA recombination</keyword>
<dbReference type="Gene3D" id="1.10.443.10">
    <property type="entry name" value="Intergrase catalytic core"/>
    <property type="match status" value="1"/>
</dbReference>
<organism evidence="6 7">
    <name type="scientific">Carnobacterium maltaromaticum</name>
    <name type="common">Carnobacterium piscicola</name>
    <dbReference type="NCBI Taxonomy" id="2751"/>
    <lineage>
        <taxon>Bacteria</taxon>
        <taxon>Bacillati</taxon>
        <taxon>Bacillota</taxon>
        <taxon>Bacilli</taxon>
        <taxon>Lactobacillales</taxon>
        <taxon>Carnobacteriaceae</taxon>
        <taxon>Carnobacterium</taxon>
    </lineage>
</organism>
<evidence type="ECO:0000256" key="4">
    <source>
        <dbReference type="ARBA" id="ARBA00023172"/>
    </source>
</evidence>
<comment type="caution">
    <text evidence="6">The sequence shown here is derived from an EMBL/GenBank/DDBJ whole genome shotgun (WGS) entry which is preliminary data.</text>
</comment>
<keyword evidence="3" id="KW-0238">DNA-binding</keyword>
<dbReference type="PROSITE" id="PS51898">
    <property type="entry name" value="TYR_RECOMBINASE"/>
    <property type="match status" value="1"/>
</dbReference>
<dbReference type="PANTHER" id="PTHR30349">
    <property type="entry name" value="PHAGE INTEGRASE-RELATED"/>
    <property type="match status" value="1"/>
</dbReference>
<evidence type="ECO:0000256" key="3">
    <source>
        <dbReference type="ARBA" id="ARBA00023125"/>
    </source>
</evidence>
<dbReference type="GO" id="GO:0015074">
    <property type="term" value="P:DNA integration"/>
    <property type="evidence" value="ECO:0007669"/>
    <property type="project" value="UniProtKB-KW"/>
</dbReference>
<dbReference type="InterPro" id="IPR050090">
    <property type="entry name" value="Tyrosine_recombinase_XerCD"/>
</dbReference>
<dbReference type="EMBL" id="JAVBVO010000004">
    <property type="protein sequence ID" value="MDZ5759782.1"/>
    <property type="molecule type" value="Genomic_DNA"/>
</dbReference>
<dbReference type="CDD" id="cd01189">
    <property type="entry name" value="INT_ICEBs1_C_like"/>
    <property type="match status" value="1"/>
</dbReference>
<protein>
    <submittedName>
        <fullName evidence="6">Tyrosine-type recombinase/integrase</fullName>
    </submittedName>
</protein>
<evidence type="ECO:0000313" key="7">
    <source>
        <dbReference type="Proteomes" id="UP001290462"/>
    </source>
</evidence>
<dbReference type="InterPro" id="IPR010998">
    <property type="entry name" value="Integrase_recombinase_N"/>
</dbReference>
<accession>A0AAW9K8H7</accession>
<evidence type="ECO:0000256" key="2">
    <source>
        <dbReference type="ARBA" id="ARBA00022908"/>
    </source>
</evidence>
<dbReference type="InterPro" id="IPR002104">
    <property type="entry name" value="Integrase_catalytic"/>
</dbReference>
<reference evidence="6" key="1">
    <citation type="submission" date="2023-08" db="EMBL/GenBank/DDBJ databases">
        <title>Genomic characterization of piscicolin 126 produced by Carnobacterium maltaromaticum CM22 strain isolated from salmon (Salmo salar).</title>
        <authorList>
            <person name="Gonzalez-Gragera E."/>
            <person name="Garcia-Lopez J.D."/>
            <person name="Teso-Perez C."/>
            <person name="Gimenez-Hernandez I."/>
            <person name="Peralta-Sanchez J.M."/>
            <person name="Valdivia E."/>
            <person name="Montalban-Lopez M."/>
            <person name="Martin-Platero A.M."/>
            <person name="Banos A."/>
            <person name="Martinez-Bueno M."/>
        </authorList>
    </citation>
    <scope>NUCLEOTIDE SEQUENCE</scope>
    <source>
        <strain evidence="6">CM22</strain>
    </source>
</reference>
<dbReference type="Gene3D" id="1.10.150.130">
    <property type="match status" value="1"/>
</dbReference>
<dbReference type="SUPFAM" id="SSF56349">
    <property type="entry name" value="DNA breaking-rejoining enzymes"/>
    <property type="match status" value="1"/>
</dbReference>
<dbReference type="InterPro" id="IPR013762">
    <property type="entry name" value="Integrase-like_cat_sf"/>
</dbReference>
<dbReference type="Pfam" id="PF14659">
    <property type="entry name" value="Phage_int_SAM_3"/>
    <property type="match status" value="1"/>
</dbReference>
<dbReference type="Pfam" id="PF00589">
    <property type="entry name" value="Phage_integrase"/>
    <property type="match status" value="1"/>
</dbReference>
<dbReference type="InterPro" id="IPR004107">
    <property type="entry name" value="Integrase_SAM-like_N"/>
</dbReference>
<dbReference type="RefSeq" id="WP_322809420.1">
    <property type="nucleotide sequence ID" value="NZ_JAVBVO010000004.1"/>
</dbReference>
<dbReference type="InterPro" id="IPR011010">
    <property type="entry name" value="DNA_brk_join_enz"/>
</dbReference>
<keyword evidence="2" id="KW-0229">DNA integration</keyword>
<evidence type="ECO:0000259" key="5">
    <source>
        <dbReference type="PROSITE" id="PS51898"/>
    </source>
</evidence>
<name>A0AAW9K8H7_CARML</name>
<dbReference type="AlphaFoldDB" id="A0AAW9K8H7"/>
<comment type="similarity">
    <text evidence="1">Belongs to the 'phage' integrase family.</text>
</comment>
<dbReference type="PANTHER" id="PTHR30349:SF64">
    <property type="entry name" value="PROPHAGE INTEGRASE INTD-RELATED"/>
    <property type="match status" value="1"/>
</dbReference>
<dbReference type="GO" id="GO:0003677">
    <property type="term" value="F:DNA binding"/>
    <property type="evidence" value="ECO:0007669"/>
    <property type="project" value="UniProtKB-KW"/>
</dbReference>
<dbReference type="Proteomes" id="UP001290462">
    <property type="component" value="Unassembled WGS sequence"/>
</dbReference>
<dbReference type="GO" id="GO:0006310">
    <property type="term" value="P:DNA recombination"/>
    <property type="evidence" value="ECO:0007669"/>
    <property type="project" value="UniProtKB-KW"/>
</dbReference>
<evidence type="ECO:0000256" key="1">
    <source>
        <dbReference type="ARBA" id="ARBA00008857"/>
    </source>
</evidence>
<gene>
    <name evidence="6" type="ORF">RAK27_14060</name>
</gene>
<proteinExistence type="inferred from homology"/>